<accession>A0A7V8VDM8</accession>
<dbReference type="SUPFAM" id="SSF48452">
    <property type="entry name" value="TPR-like"/>
    <property type="match status" value="1"/>
</dbReference>
<evidence type="ECO:0000256" key="2">
    <source>
        <dbReference type="ARBA" id="ARBA00022803"/>
    </source>
</evidence>
<proteinExistence type="predicted"/>
<dbReference type="SUPFAM" id="SSF48371">
    <property type="entry name" value="ARM repeat"/>
    <property type="match status" value="1"/>
</dbReference>
<dbReference type="GO" id="GO:0006620">
    <property type="term" value="P:post-translational protein targeting to endoplasmic reticulum membrane"/>
    <property type="evidence" value="ECO:0007669"/>
    <property type="project" value="TreeGrafter"/>
</dbReference>
<keyword evidence="2 3" id="KW-0802">TPR repeat</keyword>
<dbReference type="PROSITE" id="PS50005">
    <property type="entry name" value="TPR"/>
    <property type="match status" value="2"/>
</dbReference>
<dbReference type="Pfam" id="PF14559">
    <property type="entry name" value="TPR_19"/>
    <property type="match status" value="1"/>
</dbReference>
<evidence type="ECO:0000313" key="5">
    <source>
        <dbReference type="Proteomes" id="UP000542342"/>
    </source>
</evidence>
<evidence type="ECO:0000313" key="4">
    <source>
        <dbReference type="EMBL" id="MBA2226115.1"/>
    </source>
</evidence>
<dbReference type="InterPro" id="IPR016024">
    <property type="entry name" value="ARM-type_fold"/>
</dbReference>
<dbReference type="Pfam" id="PF13646">
    <property type="entry name" value="HEAT_2"/>
    <property type="match status" value="1"/>
</dbReference>
<evidence type="ECO:0000256" key="3">
    <source>
        <dbReference type="PROSITE-ProRule" id="PRU00339"/>
    </source>
</evidence>
<sequence>MASSVLLTLYERLPELQPGDDEDLWAAGVRDAMREFRDGILARYTEGTLQRLLTFEDVRTRRAAVLALGLIGTMESNAAVAAALQDRDPLVRRLAADALWELWFRGGTAEQNQRLRQALRQGRTLQTRQSLDALIREAPHFAEAYNQRAIWFYQNGEYARAVEDCERVLQLNPHHYAAAAGMGQCLLKLGRPRAALQAFRTALAINPDLDDVQEIIAVLEETLERGGSEG</sequence>
<dbReference type="GO" id="GO:0016020">
    <property type="term" value="C:membrane"/>
    <property type="evidence" value="ECO:0007669"/>
    <property type="project" value="TreeGrafter"/>
</dbReference>
<dbReference type="Gene3D" id="1.25.40.10">
    <property type="entry name" value="Tetratricopeptide repeat domain"/>
    <property type="match status" value="1"/>
</dbReference>
<evidence type="ECO:0000256" key="1">
    <source>
        <dbReference type="ARBA" id="ARBA00022737"/>
    </source>
</evidence>
<protein>
    <submittedName>
        <fullName evidence="4">Tetratricopeptide repeat protein</fullName>
    </submittedName>
</protein>
<dbReference type="RefSeq" id="WP_194537540.1">
    <property type="nucleotide sequence ID" value="NZ_JACEFB010000004.1"/>
</dbReference>
<dbReference type="InterPro" id="IPR011990">
    <property type="entry name" value="TPR-like_helical_dom_sf"/>
</dbReference>
<dbReference type="PANTHER" id="PTHR45831">
    <property type="entry name" value="LD24721P"/>
    <property type="match status" value="1"/>
</dbReference>
<feature type="repeat" description="TPR" evidence="3">
    <location>
        <begin position="142"/>
        <end position="175"/>
    </location>
</feature>
<dbReference type="Gene3D" id="1.25.10.10">
    <property type="entry name" value="Leucine-rich Repeat Variant"/>
    <property type="match status" value="1"/>
</dbReference>
<comment type="caution">
    <text evidence="4">The sequence shown here is derived from an EMBL/GenBank/DDBJ whole genome shotgun (WGS) entry which is preliminary data.</text>
</comment>
<dbReference type="InterPro" id="IPR011989">
    <property type="entry name" value="ARM-like"/>
</dbReference>
<dbReference type="SMART" id="SM00028">
    <property type="entry name" value="TPR"/>
    <property type="match status" value="2"/>
</dbReference>
<dbReference type="GO" id="GO:0072380">
    <property type="term" value="C:TRC complex"/>
    <property type="evidence" value="ECO:0007669"/>
    <property type="project" value="TreeGrafter"/>
</dbReference>
<organism evidence="4 5">
    <name type="scientific">Thermogemmata fonticola</name>
    <dbReference type="NCBI Taxonomy" id="2755323"/>
    <lineage>
        <taxon>Bacteria</taxon>
        <taxon>Pseudomonadati</taxon>
        <taxon>Planctomycetota</taxon>
        <taxon>Planctomycetia</taxon>
        <taxon>Gemmatales</taxon>
        <taxon>Gemmataceae</taxon>
        <taxon>Thermogemmata</taxon>
    </lineage>
</organism>
<dbReference type="EMBL" id="JACEFB010000004">
    <property type="protein sequence ID" value="MBA2226115.1"/>
    <property type="molecule type" value="Genomic_DNA"/>
</dbReference>
<keyword evidence="5" id="KW-1185">Reference proteome</keyword>
<dbReference type="PANTHER" id="PTHR45831:SF2">
    <property type="entry name" value="LD24721P"/>
    <property type="match status" value="1"/>
</dbReference>
<keyword evidence="1" id="KW-0677">Repeat</keyword>
<name>A0A7V8VDM8_9BACT</name>
<dbReference type="Proteomes" id="UP000542342">
    <property type="component" value="Unassembled WGS sequence"/>
</dbReference>
<gene>
    <name evidence="4" type="ORF">H0921_08060</name>
</gene>
<reference evidence="4 5" key="1">
    <citation type="submission" date="2020-07" db="EMBL/GenBank/DDBJ databases">
        <title>Thermogemmata thermophila gen. nov., sp. nov., a novel moderate thermophilic planctomycete from a Kamchatka hot spring.</title>
        <authorList>
            <person name="Elcheninov A.G."/>
            <person name="Podosokorskaya O.A."/>
            <person name="Kovaleva O.L."/>
            <person name="Novikov A."/>
            <person name="Bonch-Osmolovskaya E.A."/>
            <person name="Toshchakov S.V."/>
            <person name="Kublanov I.V."/>
        </authorList>
    </citation>
    <scope>NUCLEOTIDE SEQUENCE [LARGE SCALE GENOMIC DNA]</scope>
    <source>
        <strain evidence="4 5">2918</strain>
    </source>
</reference>
<dbReference type="InterPro" id="IPR019734">
    <property type="entry name" value="TPR_rpt"/>
</dbReference>
<dbReference type="InterPro" id="IPR047150">
    <property type="entry name" value="SGT"/>
</dbReference>
<feature type="repeat" description="TPR" evidence="3">
    <location>
        <begin position="176"/>
        <end position="209"/>
    </location>
</feature>
<dbReference type="GO" id="GO:0060090">
    <property type="term" value="F:molecular adaptor activity"/>
    <property type="evidence" value="ECO:0007669"/>
    <property type="project" value="TreeGrafter"/>
</dbReference>
<dbReference type="AlphaFoldDB" id="A0A7V8VDM8"/>